<keyword evidence="9" id="KW-0378">Hydrolase</keyword>
<protein>
    <recommendedName>
        <fullName evidence="5">ribonuclease H</fullName>
        <ecNumber evidence="5">3.1.26.4</ecNumber>
    </recommendedName>
</protein>
<dbReference type="InterPro" id="IPR012337">
    <property type="entry name" value="RNaseH-like_sf"/>
</dbReference>
<dbReference type="CDD" id="cd09278">
    <property type="entry name" value="RNase_HI_prokaryote_like"/>
    <property type="match status" value="1"/>
</dbReference>
<evidence type="ECO:0000256" key="4">
    <source>
        <dbReference type="ARBA" id="ARBA00011245"/>
    </source>
</evidence>
<comment type="caution">
    <text evidence="13">The sequence shown here is derived from an EMBL/GenBank/DDBJ whole genome shotgun (WGS) entry which is preliminary data.</text>
</comment>
<sequence>MDSNYHIHTDGSFDVASHLGGWAFVVYEGDCQRYAASGSAPGISNNSFEILALLNAMSWIATAIPTRTVTLWTDSVYAIEGCLRWRAIWRSNGWRQITAKQHVRRRKIPDMVIWRELDDLLQRHPHVAVQWCKGHAGVIGNELADRQARDAAQTPPTLRKSVPGMPLPSN</sequence>
<dbReference type="InterPro" id="IPR050092">
    <property type="entry name" value="RNase_H"/>
</dbReference>
<comment type="catalytic activity">
    <reaction evidence="1">
        <text>Endonucleolytic cleavage to 5'-phosphomonoester.</text>
        <dbReference type="EC" id="3.1.26.4"/>
    </reaction>
</comment>
<keyword evidence="8" id="KW-0255">Endonuclease</keyword>
<dbReference type="InterPro" id="IPR002156">
    <property type="entry name" value="RNaseH_domain"/>
</dbReference>
<evidence type="ECO:0000256" key="7">
    <source>
        <dbReference type="ARBA" id="ARBA00022723"/>
    </source>
</evidence>
<dbReference type="RefSeq" id="WP_151093516.1">
    <property type="nucleotide sequence ID" value="NZ_VYXQ01000008.1"/>
</dbReference>
<evidence type="ECO:0000256" key="2">
    <source>
        <dbReference type="ARBA" id="ARBA00001946"/>
    </source>
</evidence>
<dbReference type="GO" id="GO:0003676">
    <property type="term" value="F:nucleic acid binding"/>
    <property type="evidence" value="ECO:0007669"/>
    <property type="project" value="InterPro"/>
</dbReference>
<gene>
    <name evidence="13" type="ORF">F3W84_10845</name>
</gene>
<comment type="similarity">
    <text evidence="3">Belongs to the RNase H family.</text>
</comment>
<name>A0A5N1JWH5_9HYPH</name>
<keyword evidence="14" id="KW-1185">Reference proteome</keyword>
<dbReference type="GO" id="GO:0046872">
    <property type="term" value="F:metal ion binding"/>
    <property type="evidence" value="ECO:0007669"/>
    <property type="project" value="UniProtKB-KW"/>
</dbReference>
<proteinExistence type="inferred from homology"/>
<dbReference type="Pfam" id="PF00075">
    <property type="entry name" value="RNase_H"/>
    <property type="match status" value="1"/>
</dbReference>
<keyword evidence="10" id="KW-0460">Magnesium</keyword>
<evidence type="ECO:0000313" key="13">
    <source>
        <dbReference type="EMBL" id="KAA9368376.1"/>
    </source>
</evidence>
<evidence type="ECO:0000259" key="12">
    <source>
        <dbReference type="PROSITE" id="PS50879"/>
    </source>
</evidence>
<evidence type="ECO:0000256" key="5">
    <source>
        <dbReference type="ARBA" id="ARBA00012180"/>
    </source>
</evidence>
<evidence type="ECO:0000313" key="14">
    <source>
        <dbReference type="Proteomes" id="UP000327108"/>
    </source>
</evidence>
<dbReference type="Gene3D" id="3.30.420.10">
    <property type="entry name" value="Ribonuclease H-like superfamily/Ribonuclease H"/>
    <property type="match status" value="1"/>
</dbReference>
<organism evidence="13 14">
    <name type="scientific">Ochrobactrum quorumnocens</name>
    <dbReference type="NCBI Taxonomy" id="271865"/>
    <lineage>
        <taxon>Bacteria</taxon>
        <taxon>Pseudomonadati</taxon>
        <taxon>Pseudomonadota</taxon>
        <taxon>Alphaproteobacteria</taxon>
        <taxon>Hyphomicrobiales</taxon>
        <taxon>Brucellaceae</taxon>
        <taxon>Brucella/Ochrobactrum group</taxon>
        <taxon>Ochrobactrum</taxon>
    </lineage>
</organism>
<dbReference type="PANTHER" id="PTHR10642">
    <property type="entry name" value="RIBONUCLEASE H1"/>
    <property type="match status" value="1"/>
</dbReference>
<dbReference type="GO" id="GO:0004523">
    <property type="term" value="F:RNA-DNA hybrid ribonuclease activity"/>
    <property type="evidence" value="ECO:0007669"/>
    <property type="project" value="UniProtKB-EC"/>
</dbReference>
<dbReference type="Proteomes" id="UP000327108">
    <property type="component" value="Unassembled WGS sequence"/>
</dbReference>
<feature type="region of interest" description="Disordered" evidence="11">
    <location>
        <begin position="147"/>
        <end position="170"/>
    </location>
</feature>
<dbReference type="SUPFAM" id="SSF53098">
    <property type="entry name" value="Ribonuclease H-like"/>
    <property type="match status" value="1"/>
</dbReference>
<reference evidence="13 14" key="1">
    <citation type="submission" date="2019-09" db="EMBL/GenBank/DDBJ databases">
        <title>Biological control of the noxious weed angled onion (Allium triquetrum) thwarted by endophytic bacteria in Victoria, Australia.</title>
        <authorList>
            <person name="Tehranchian P."/>
            <person name="Adair R.J."/>
            <person name="Van T.H."/>
            <person name="Morrison P.D."/>
            <person name="Williams H."/>
            <person name="Lawrie A.C."/>
        </authorList>
    </citation>
    <scope>NUCLEOTIDE SEQUENCE [LARGE SCALE GENOMIC DNA]</scope>
    <source>
        <strain evidence="13 14">RPTAtOch1</strain>
    </source>
</reference>
<dbReference type="PROSITE" id="PS50879">
    <property type="entry name" value="RNASE_H_1"/>
    <property type="match status" value="1"/>
</dbReference>
<evidence type="ECO:0000256" key="10">
    <source>
        <dbReference type="ARBA" id="ARBA00022842"/>
    </source>
</evidence>
<evidence type="ECO:0000256" key="3">
    <source>
        <dbReference type="ARBA" id="ARBA00005300"/>
    </source>
</evidence>
<evidence type="ECO:0000256" key="8">
    <source>
        <dbReference type="ARBA" id="ARBA00022759"/>
    </source>
</evidence>
<dbReference type="EC" id="3.1.26.4" evidence="5"/>
<evidence type="ECO:0000256" key="1">
    <source>
        <dbReference type="ARBA" id="ARBA00000077"/>
    </source>
</evidence>
<dbReference type="EMBL" id="VYXQ01000008">
    <property type="protein sequence ID" value="KAA9368376.1"/>
    <property type="molecule type" value="Genomic_DNA"/>
</dbReference>
<comment type="cofactor">
    <cofactor evidence="2">
        <name>Mg(2+)</name>
        <dbReference type="ChEBI" id="CHEBI:18420"/>
    </cofactor>
</comment>
<feature type="domain" description="RNase H type-1" evidence="12">
    <location>
        <begin position="1"/>
        <end position="153"/>
    </location>
</feature>
<evidence type="ECO:0000256" key="11">
    <source>
        <dbReference type="SAM" id="MobiDB-lite"/>
    </source>
</evidence>
<dbReference type="InterPro" id="IPR036397">
    <property type="entry name" value="RNaseH_sf"/>
</dbReference>
<dbReference type="AlphaFoldDB" id="A0A5N1JWH5"/>
<dbReference type="PANTHER" id="PTHR10642:SF26">
    <property type="entry name" value="RIBONUCLEASE H1"/>
    <property type="match status" value="1"/>
</dbReference>
<dbReference type="GO" id="GO:0043137">
    <property type="term" value="P:DNA replication, removal of RNA primer"/>
    <property type="evidence" value="ECO:0007669"/>
    <property type="project" value="TreeGrafter"/>
</dbReference>
<evidence type="ECO:0000256" key="9">
    <source>
        <dbReference type="ARBA" id="ARBA00022801"/>
    </source>
</evidence>
<evidence type="ECO:0000256" key="6">
    <source>
        <dbReference type="ARBA" id="ARBA00022722"/>
    </source>
</evidence>
<keyword evidence="6" id="KW-0540">Nuclease</keyword>
<comment type="subunit">
    <text evidence="4">Monomer.</text>
</comment>
<keyword evidence="7" id="KW-0479">Metal-binding</keyword>
<accession>A0A5N1JWH5</accession>
<dbReference type="InterPro" id="IPR022892">
    <property type="entry name" value="RNaseHI"/>
</dbReference>